<feature type="transmembrane region" description="Helical" evidence="1">
    <location>
        <begin position="37"/>
        <end position="54"/>
    </location>
</feature>
<dbReference type="EMBL" id="MT142528">
    <property type="protein sequence ID" value="QJA84381.1"/>
    <property type="molecule type" value="Genomic_DNA"/>
</dbReference>
<dbReference type="EMBL" id="MT141556">
    <property type="protein sequence ID" value="QJA66514.1"/>
    <property type="molecule type" value="Genomic_DNA"/>
</dbReference>
<evidence type="ECO:0000313" key="3">
    <source>
        <dbReference type="EMBL" id="QJA84381.1"/>
    </source>
</evidence>
<keyword evidence="1" id="KW-0812">Transmembrane</keyword>
<dbReference type="AlphaFoldDB" id="A0A6M3KS70"/>
<evidence type="ECO:0000313" key="2">
    <source>
        <dbReference type="EMBL" id="QJA66514.1"/>
    </source>
</evidence>
<sequence>MDFAVLGTLAIVAWLLYKIMDAAIKPAWLKAGLDPFWLVYVAVVLGAPLGWATGANAFPIFTAWPVVGRILSASIVGFGPSFIYDLMDNEPATPTPLRQ</sequence>
<keyword evidence="1" id="KW-0472">Membrane</keyword>
<evidence type="ECO:0000256" key="1">
    <source>
        <dbReference type="SAM" id="Phobius"/>
    </source>
</evidence>
<accession>A0A6M3KS70</accession>
<reference evidence="3" key="1">
    <citation type="submission" date="2020-03" db="EMBL/GenBank/DDBJ databases">
        <title>The deep terrestrial virosphere.</title>
        <authorList>
            <person name="Holmfeldt K."/>
            <person name="Nilsson E."/>
            <person name="Simone D."/>
            <person name="Lopez-Fernandez M."/>
            <person name="Wu X."/>
            <person name="de Brujin I."/>
            <person name="Lundin D."/>
            <person name="Andersson A."/>
            <person name="Bertilsson S."/>
            <person name="Dopson M."/>
        </authorList>
    </citation>
    <scope>NUCLEOTIDE SEQUENCE</scope>
    <source>
        <strain evidence="3">MM415A00199</strain>
        <strain evidence="2">MM415B00346</strain>
    </source>
</reference>
<proteinExistence type="predicted"/>
<name>A0A6M3KS70_9ZZZZ</name>
<feature type="transmembrane region" description="Helical" evidence="1">
    <location>
        <begin position="66"/>
        <end position="84"/>
    </location>
</feature>
<gene>
    <name evidence="3" type="ORF">MM415A00199_0038</name>
    <name evidence="2" type="ORF">MM415B00346_0024</name>
</gene>
<organism evidence="3">
    <name type="scientific">viral metagenome</name>
    <dbReference type="NCBI Taxonomy" id="1070528"/>
    <lineage>
        <taxon>unclassified sequences</taxon>
        <taxon>metagenomes</taxon>
        <taxon>organismal metagenomes</taxon>
    </lineage>
</organism>
<keyword evidence="1" id="KW-1133">Transmembrane helix</keyword>
<protein>
    <submittedName>
        <fullName evidence="3">Uncharacterized protein</fullName>
    </submittedName>
</protein>